<sequence>MREPLIAPPGLKNVIVADTELGDVRGEAGFYHFRQYSAIELAAKRSFEEVWHLMYAGHLPDPAE</sequence>
<dbReference type="InterPro" id="IPR016142">
    <property type="entry name" value="Citrate_synth-like_lrg_a-sub"/>
</dbReference>
<dbReference type="InterPro" id="IPR002020">
    <property type="entry name" value="Citrate_synthase"/>
</dbReference>
<dbReference type="SUPFAM" id="SSF48256">
    <property type="entry name" value="Citrate synthase"/>
    <property type="match status" value="1"/>
</dbReference>
<dbReference type="Proteomes" id="UP001597045">
    <property type="component" value="Unassembled WGS sequence"/>
</dbReference>
<proteinExistence type="predicted"/>
<evidence type="ECO:0000313" key="1">
    <source>
        <dbReference type="EMBL" id="MFD1052326.1"/>
    </source>
</evidence>
<evidence type="ECO:0000313" key="2">
    <source>
        <dbReference type="Proteomes" id="UP001597045"/>
    </source>
</evidence>
<name>A0ABW3MP66_9PSEU</name>
<organism evidence="1 2">
    <name type="scientific">Kibdelosporangium lantanae</name>
    <dbReference type="NCBI Taxonomy" id="1497396"/>
    <lineage>
        <taxon>Bacteria</taxon>
        <taxon>Bacillati</taxon>
        <taxon>Actinomycetota</taxon>
        <taxon>Actinomycetes</taxon>
        <taxon>Pseudonocardiales</taxon>
        <taxon>Pseudonocardiaceae</taxon>
        <taxon>Kibdelosporangium</taxon>
    </lineage>
</organism>
<keyword evidence="2" id="KW-1185">Reference proteome</keyword>
<gene>
    <name evidence="1" type="ORF">ACFQ1S_45480</name>
</gene>
<dbReference type="Gene3D" id="1.10.580.10">
    <property type="entry name" value="Citrate Synthase, domain 1"/>
    <property type="match status" value="1"/>
</dbReference>
<comment type="caution">
    <text evidence="1">The sequence shown here is derived from an EMBL/GenBank/DDBJ whole genome shotgun (WGS) entry which is preliminary data.</text>
</comment>
<protein>
    <submittedName>
        <fullName evidence="1">Citrate/2-methylcitrate synthase</fullName>
    </submittedName>
</protein>
<dbReference type="Pfam" id="PF00285">
    <property type="entry name" value="Citrate_synt"/>
    <property type="match status" value="1"/>
</dbReference>
<dbReference type="EMBL" id="JBHTIS010004325">
    <property type="protein sequence ID" value="MFD1052326.1"/>
    <property type="molecule type" value="Genomic_DNA"/>
</dbReference>
<dbReference type="InterPro" id="IPR036969">
    <property type="entry name" value="Citrate_synthase_sf"/>
</dbReference>
<accession>A0ABW3MP66</accession>
<reference evidence="2" key="1">
    <citation type="journal article" date="2019" name="Int. J. Syst. Evol. Microbiol.">
        <title>The Global Catalogue of Microorganisms (GCM) 10K type strain sequencing project: providing services to taxonomists for standard genome sequencing and annotation.</title>
        <authorList>
            <consortium name="The Broad Institute Genomics Platform"/>
            <consortium name="The Broad Institute Genome Sequencing Center for Infectious Disease"/>
            <person name="Wu L."/>
            <person name="Ma J."/>
        </authorList>
    </citation>
    <scope>NUCLEOTIDE SEQUENCE [LARGE SCALE GENOMIC DNA]</scope>
    <source>
        <strain evidence="2">JCM 31486</strain>
    </source>
</reference>
<feature type="non-terminal residue" evidence="1">
    <location>
        <position position="64"/>
    </location>
</feature>